<proteinExistence type="predicted"/>
<feature type="domain" description="PPM-type phosphatase" evidence="1">
    <location>
        <begin position="122"/>
        <end position="361"/>
    </location>
</feature>
<name>A0ABP6SA43_9ACTN</name>
<organism evidence="2 3">
    <name type="scientific">Streptomyces sannanensis</name>
    <dbReference type="NCBI Taxonomy" id="285536"/>
    <lineage>
        <taxon>Bacteria</taxon>
        <taxon>Bacillati</taxon>
        <taxon>Actinomycetota</taxon>
        <taxon>Actinomycetes</taxon>
        <taxon>Kitasatosporales</taxon>
        <taxon>Streptomycetaceae</taxon>
        <taxon>Streptomyces</taxon>
    </lineage>
</organism>
<evidence type="ECO:0000259" key="1">
    <source>
        <dbReference type="PROSITE" id="PS51746"/>
    </source>
</evidence>
<protein>
    <recommendedName>
        <fullName evidence="1">PPM-type phosphatase domain-containing protein</fullName>
    </recommendedName>
</protein>
<dbReference type="SUPFAM" id="SSF81606">
    <property type="entry name" value="PP2C-like"/>
    <property type="match status" value="1"/>
</dbReference>
<comment type="caution">
    <text evidence="2">The sequence shown here is derived from an EMBL/GenBank/DDBJ whole genome shotgun (WGS) entry which is preliminary data.</text>
</comment>
<dbReference type="SMART" id="SM00332">
    <property type="entry name" value="PP2Cc"/>
    <property type="match status" value="1"/>
</dbReference>
<evidence type="ECO:0000313" key="3">
    <source>
        <dbReference type="Proteomes" id="UP001499990"/>
    </source>
</evidence>
<reference evidence="3" key="1">
    <citation type="journal article" date="2019" name="Int. J. Syst. Evol. Microbiol.">
        <title>The Global Catalogue of Microorganisms (GCM) 10K type strain sequencing project: providing services to taxonomists for standard genome sequencing and annotation.</title>
        <authorList>
            <consortium name="The Broad Institute Genomics Platform"/>
            <consortium name="The Broad Institute Genome Sequencing Center for Infectious Disease"/>
            <person name="Wu L."/>
            <person name="Ma J."/>
        </authorList>
    </citation>
    <scope>NUCLEOTIDE SEQUENCE [LARGE SCALE GENOMIC DNA]</scope>
    <source>
        <strain evidence="3">JCM 9651</strain>
    </source>
</reference>
<dbReference type="PROSITE" id="PS51746">
    <property type="entry name" value="PPM_2"/>
    <property type="match status" value="1"/>
</dbReference>
<dbReference type="InterPro" id="IPR036457">
    <property type="entry name" value="PPM-type-like_dom_sf"/>
</dbReference>
<dbReference type="RefSeq" id="WP_345035966.1">
    <property type="nucleotide sequence ID" value="NZ_BAAAYL010000001.1"/>
</dbReference>
<gene>
    <name evidence="2" type="ORF">GCM10020367_20570</name>
</gene>
<keyword evidence="3" id="KW-1185">Reference proteome</keyword>
<sequence>MTRRLANAVYINLNGACDPLNLAAAPTRRAAELDKLLGSAPGRTITHRLSTRITAHAPRAGWKHSINTPAMDAWRALTGGSRPPQLRGPIVFAATPQAPSWSPADLEAISAAVGVRTTVRPTAAFAQQCGGRSEQCDAVAIYHHRPAGRWAYVVLDGVGDTPLVREWTRHYAPRLAAAAARFGDPVGALKDIRRECLAEMPKWTDGELWADEPTACAVVVVYDQANNTLTTAWCGDARAYQVNEFGMHRLLTRDHNAAQYKRDRGMEVDDADRHWVMSHLAKFYGEIGWWRESADQVSRLLLCTDGVYEPLEDGERPGSLDALLLGEDERDAAGLLVDDAVRAAALLYDRPDNATALVVTLPEISDLWKLRALVKFSQR</sequence>
<dbReference type="EMBL" id="BAAAYL010000001">
    <property type="protein sequence ID" value="GAA3371134.1"/>
    <property type="molecule type" value="Genomic_DNA"/>
</dbReference>
<dbReference type="Proteomes" id="UP001499990">
    <property type="component" value="Unassembled WGS sequence"/>
</dbReference>
<evidence type="ECO:0000313" key="2">
    <source>
        <dbReference type="EMBL" id="GAA3371134.1"/>
    </source>
</evidence>
<dbReference type="InterPro" id="IPR001932">
    <property type="entry name" value="PPM-type_phosphatase-like_dom"/>
</dbReference>
<dbReference type="Gene3D" id="3.60.40.10">
    <property type="entry name" value="PPM-type phosphatase domain"/>
    <property type="match status" value="1"/>
</dbReference>
<accession>A0ABP6SA43</accession>